<proteinExistence type="predicted"/>
<dbReference type="FunCoup" id="W2RZ67">
    <property type="interactions" value="252"/>
</dbReference>
<dbReference type="InParanoid" id="W2RZ67"/>
<evidence type="ECO:0000256" key="2">
    <source>
        <dbReference type="ARBA" id="ARBA00023163"/>
    </source>
</evidence>
<dbReference type="Proteomes" id="UP000030752">
    <property type="component" value="Unassembled WGS sequence"/>
</dbReference>
<dbReference type="STRING" id="1220924.W2RZ67"/>
<accession>W2RZ67</accession>
<dbReference type="EMBL" id="KB822719">
    <property type="protein sequence ID" value="ETN41068.1"/>
    <property type="molecule type" value="Genomic_DNA"/>
</dbReference>
<sequence>MARRPRLAAQAAAASMRNRIPNLSDNEDDEVAEAPTADAPTPQDDEDEGANADDDDQNDGEDDGTPSQASPRPSRSATPRRRGRPSLLPGSRRKPGRPPKNRPVASEDDTGEPASDAPPKRRGGFRGGNRGRWANRKSGVSRQQPPPLDDFGNPMEVVEDEVVLPEIPEGEEKVDKNGVLLGGRDYRVRTFTILGRGSKLYMLSTEPARCIGFRDSYLFFQKHKHLYKILIDDEEKKDLIERDLMPNSYKGRSIGVVTARSVYREFGAKIVIGGRKINDDYDEQAARERGDVEGELADPNDRLPPAGEPYNRNQYVAWHGASQVYHTNLPNAPAQGQKGPEGKRKRILITGDNWMFEHARNASVFNSSLAQARKSNFHGLYDIHTNTMQWPKHMQSTHGRWEKVYDEVVDEHQPGTRLPHLDPVYSRNFRIHDFALEAAPDSSLVPPGLDNDENSLAAIAPEVLDELPVECIEALRQAQQDESAWRRKWTNEKSNGKRANFLPSFEWYPKT</sequence>
<organism evidence="4 5">
    <name type="scientific">Cyphellophora europaea (strain CBS 101466)</name>
    <name type="common">Phialophora europaea</name>
    <dbReference type="NCBI Taxonomy" id="1220924"/>
    <lineage>
        <taxon>Eukaryota</taxon>
        <taxon>Fungi</taxon>
        <taxon>Dikarya</taxon>
        <taxon>Ascomycota</taxon>
        <taxon>Pezizomycotina</taxon>
        <taxon>Eurotiomycetes</taxon>
        <taxon>Chaetothyriomycetidae</taxon>
        <taxon>Chaetothyriales</taxon>
        <taxon>Cyphellophoraceae</taxon>
        <taxon>Cyphellophora</taxon>
    </lineage>
</organism>
<feature type="region of interest" description="Disordered" evidence="3">
    <location>
        <begin position="284"/>
        <end position="307"/>
    </location>
</feature>
<feature type="compositionally biased region" description="Basic residues" evidence="3">
    <location>
        <begin position="91"/>
        <end position="100"/>
    </location>
</feature>
<dbReference type="eggNOG" id="ENOG502QW07">
    <property type="taxonomic scope" value="Eukaryota"/>
</dbReference>
<gene>
    <name evidence="4" type="ORF">HMPREF1541_03003</name>
</gene>
<name>W2RZ67_CYPE1</name>
<dbReference type="PANTHER" id="PTHR22597">
    <property type="entry name" value="POLYCOMB GROUP PROTEIN"/>
    <property type="match status" value="1"/>
</dbReference>
<dbReference type="RefSeq" id="XP_008715577.1">
    <property type="nucleotide sequence ID" value="XM_008717355.1"/>
</dbReference>
<evidence type="ECO:0000313" key="5">
    <source>
        <dbReference type="Proteomes" id="UP000030752"/>
    </source>
</evidence>
<dbReference type="GO" id="GO:0016586">
    <property type="term" value="C:RSC-type complex"/>
    <property type="evidence" value="ECO:0007669"/>
    <property type="project" value="EnsemblFungi"/>
</dbReference>
<dbReference type="Pfam" id="PF08624">
    <property type="entry name" value="CRC_subunit"/>
    <property type="match status" value="1"/>
</dbReference>
<evidence type="ECO:0000256" key="3">
    <source>
        <dbReference type="SAM" id="MobiDB-lite"/>
    </source>
</evidence>
<evidence type="ECO:0000313" key="4">
    <source>
        <dbReference type="EMBL" id="ETN41068.1"/>
    </source>
</evidence>
<feature type="region of interest" description="Disordered" evidence="3">
    <location>
        <begin position="1"/>
        <end position="155"/>
    </location>
</feature>
<evidence type="ECO:0008006" key="6">
    <source>
        <dbReference type="Google" id="ProtNLM"/>
    </source>
</evidence>
<reference evidence="4 5" key="1">
    <citation type="submission" date="2013-03" db="EMBL/GenBank/DDBJ databases">
        <title>The Genome Sequence of Phialophora europaea CBS 101466.</title>
        <authorList>
            <consortium name="The Broad Institute Genomics Platform"/>
            <person name="Cuomo C."/>
            <person name="de Hoog S."/>
            <person name="Gorbushina A."/>
            <person name="Walker B."/>
            <person name="Young S.K."/>
            <person name="Zeng Q."/>
            <person name="Gargeya S."/>
            <person name="Fitzgerald M."/>
            <person name="Haas B."/>
            <person name="Abouelleil A."/>
            <person name="Allen A.W."/>
            <person name="Alvarado L."/>
            <person name="Arachchi H.M."/>
            <person name="Berlin A.M."/>
            <person name="Chapman S.B."/>
            <person name="Gainer-Dewar J."/>
            <person name="Goldberg J."/>
            <person name="Griggs A."/>
            <person name="Gujja S."/>
            <person name="Hansen M."/>
            <person name="Howarth C."/>
            <person name="Imamovic A."/>
            <person name="Ireland A."/>
            <person name="Larimer J."/>
            <person name="McCowan C."/>
            <person name="Murphy C."/>
            <person name="Pearson M."/>
            <person name="Poon T.W."/>
            <person name="Priest M."/>
            <person name="Roberts A."/>
            <person name="Saif S."/>
            <person name="Shea T."/>
            <person name="Sisk P."/>
            <person name="Sykes S."/>
            <person name="Wortman J."/>
            <person name="Nusbaum C."/>
            <person name="Birren B."/>
        </authorList>
    </citation>
    <scope>NUCLEOTIDE SEQUENCE [LARGE SCALE GENOMIC DNA]</scope>
    <source>
        <strain evidence="4 5">CBS 101466</strain>
    </source>
</reference>
<keyword evidence="2" id="KW-0804">Transcription</keyword>
<dbReference type="PANTHER" id="PTHR22597:SF3">
    <property type="entry name" value="CHROMATIN STRUCTURE-REMODELING COMPLEX SUBUNIT RSC7"/>
    <property type="match status" value="1"/>
</dbReference>
<dbReference type="AlphaFoldDB" id="W2RZ67"/>
<feature type="compositionally biased region" description="Low complexity" evidence="3">
    <location>
        <begin position="7"/>
        <end position="19"/>
    </location>
</feature>
<dbReference type="HOGENOM" id="CLU_022149_0_0_1"/>
<dbReference type="InterPro" id="IPR013933">
    <property type="entry name" value="CRC_Rsc7/Swp82"/>
</dbReference>
<protein>
    <recommendedName>
        <fullName evidence="6">Chromatin structure-remodeling complex protein RSC7</fullName>
    </recommendedName>
</protein>
<keyword evidence="1" id="KW-0805">Transcription regulation</keyword>
<keyword evidence="5" id="KW-1185">Reference proteome</keyword>
<feature type="compositionally biased region" description="Low complexity" evidence="3">
    <location>
        <begin position="65"/>
        <end position="77"/>
    </location>
</feature>
<feature type="compositionally biased region" description="Acidic residues" evidence="3">
    <location>
        <begin position="43"/>
        <end position="64"/>
    </location>
</feature>
<dbReference type="GO" id="GO:0031490">
    <property type="term" value="F:chromatin DNA binding"/>
    <property type="evidence" value="ECO:0007669"/>
    <property type="project" value="TreeGrafter"/>
</dbReference>
<dbReference type="VEuPathDB" id="FungiDB:HMPREF1541_03003"/>
<evidence type="ECO:0000256" key="1">
    <source>
        <dbReference type="ARBA" id="ARBA00023015"/>
    </source>
</evidence>
<dbReference type="GeneID" id="19970342"/>
<dbReference type="OrthoDB" id="5598844at2759"/>